<evidence type="ECO:0008006" key="4">
    <source>
        <dbReference type="Google" id="ProtNLM"/>
    </source>
</evidence>
<feature type="signal peptide" evidence="1">
    <location>
        <begin position="1"/>
        <end position="21"/>
    </location>
</feature>
<dbReference type="EMBL" id="UHJL01000006">
    <property type="protein sequence ID" value="SUQ26130.1"/>
    <property type="molecule type" value="Genomic_DNA"/>
</dbReference>
<dbReference type="Proteomes" id="UP000255423">
    <property type="component" value="Unassembled WGS sequence"/>
</dbReference>
<evidence type="ECO:0000313" key="3">
    <source>
        <dbReference type="Proteomes" id="UP000255423"/>
    </source>
</evidence>
<name>A0A380S9L7_FIBSU</name>
<keyword evidence="1" id="KW-0732">Signal</keyword>
<evidence type="ECO:0000256" key="1">
    <source>
        <dbReference type="SAM" id="SignalP"/>
    </source>
</evidence>
<protein>
    <recommendedName>
        <fullName evidence="4">Lipoprotein</fullName>
    </recommendedName>
</protein>
<dbReference type="PROSITE" id="PS51257">
    <property type="entry name" value="PROKAR_LIPOPROTEIN"/>
    <property type="match status" value="1"/>
</dbReference>
<proteinExistence type="predicted"/>
<dbReference type="AlphaFoldDB" id="A0A380S9L7"/>
<dbReference type="RefSeq" id="WP_109573698.1">
    <property type="nucleotide sequence ID" value="NZ_UHJL01000006.1"/>
</dbReference>
<evidence type="ECO:0000313" key="2">
    <source>
        <dbReference type="EMBL" id="SUQ26130.1"/>
    </source>
</evidence>
<organism evidence="2 3">
    <name type="scientific">Fibrobacter succinogenes</name>
    <name type="common">Bacteroides succinogenes</name>
    <dbReference type="NCBI Taxonomy" id="833"/>
    <lineage>
        <taxon>Bacteria</taxon>
        <taxon>Pseudomonadati</taxon>
        <taxon>Fibrobacterota</taxon>
        <taxon>Fibrobacteria</taxon>
        <taxon>Fibrobacterales</taxon>
        <taxon>Fibrobacteraceae</taxon>
        <taxon>Fibrobacter</taxon>
    </lineage>
</organism>
<accession>A0A380S9L7</accession>
<gene>
    <name evidence="2" type="ORF">SAMN05661053_2936</name>
</gene>
<sequence length="600" mass="66565">MNLLKSLPILSLGALSFLAGCSEETPNGPFTQATTPTTPTFTAYSCEAVTDPSVAAQLEAAKSNITDILKELDRGNLKNAQAVSASTKSTFKAVLDKFPGNCEAQLGYALSIITDLMNNTKIKSFIDTVTNKVDLADMGVDDFNKLLVAGDGKHLTSMGQEAMATAISSVDSAIIYLKNIVGDDKFVCNYTLDDRTFELDRGEFAPTLAAMYVAKAALTFGASINIDFSDNGKYDWMNDVDQNDGHTPTVAKQIASFMDKGSSFSTVYDSWKQRYTNIPNLLDSAIQYVEVGLQYGIEESKTGLLTQANDLYVVGDDEMSDVSAKDFQKAIDSLEHYRKALHTGVTVTLPAGSKVTVNIAKFFQITDGWQDYLPYHKLYDYSEWYTPVDGFYWTTQLYGDSHAEYEINEAVRKQIAKSANLDYFYGYLYSNRSYVAGTAEYCADVEIYGSGYSYKCFYVTANGCTLTFEDDDDYYGDRTVVTTPAPITLSPSICQVQNGVPLFATAYDDFVENVFYFTDAMGNKTISIQGLVNGKVDEFRLADALQNNRRVDPVDYTLDDMKKLIFFPDITFSGVLPGMTTDQFWEILKTESRNDDAYDW</sequence>
<feature type="chain" id="PRO_5016954214" description="Lipoprotein" evidence="1">
    <location>
        <begin position="22"/>
        <end position="600"/>
    </location>
</feature>
<reference evidence="2 3" key="1">
    <citation type="submission" date="2017-08" db="EMBL/GenBank/DDBJ databases">
        <authorList>
            <person name="de Groot N.N."/>
        </authorList>
    </citation>
    <scope>NUCLEOTIDE SEQUENCE [LARGE SCALE GENOMIC DNA]</scope>
    <source>
        <strain evidence="2 3">HM2</strain>
    </source>
</reference>